<evidence type="ECO:0000313" key="2">
    <source>
        <dbReference type="Proteomes" id="UP000070121"/>
    </source>
</evidence>
<keyword evidence="2" id="KW-1185">Reference proteome</keyword>
<organism evidence="1 2">
    <name type="scientific">Colletotrichum salicis</name>
    <dbReference type="NCBI Taxonomy" id="1209931"/>
    <lineage>
        <taxon>Eukaryota</taxon>
        <taxon>Fungi</taxon>
        <taxon>Dikarya</taxon>
        <taxon>Ascomycota</taxon>
        <taxon>Pezizomycotina</taxon>
        <taxon>Sordariomycetes</taxon>
        <taxon>Hypocreomycetidae</taxon>
        <taxon>Glomerellales</taxon>
        <taxon>Glomerellaceae</taxon>
        <taxon>Colletotrichum</taxon>
        <taxon>Colletotrichum acutatum species complex</taxon>
    </lineage>
</organism>
<dbReference type="EMBL" id="JFFI01002091">
    <property type="protein sequence ID" value="KXH43716.1"/>
    <property type="molecule type" value="Genomic_DNA"/>
</dbReference>
<proteinExistence type="predicted"/>
<accession>A0A135T6F6</accession>
<gene>
    <name evidence="1" type="ORF">CSAL01_10781</name>
</gene>
<protein>
    <submittedName>
        <fullName evidence="1">Uncharacterized protein</fullName>
    </submittedName>
</protein>
<sequence length="324" mass="36203">MDTRISSLPAGAVGFPPPCITSLRPSADRSSLAKTSFGHLQLKQIAAFAWRYSPQVNHAFNVVPRPVASPCGPSTSPRLGVARISTFGWDAPSAASFSILGFFEPPDPPASNTKPAVAVSRSRVFGSTSLAGRRFMHRNLMIGCCSGHIRNTHQNFACELAQGKNLFKLGRLGPEKYAFGADRRFDLIFASVLRVYTTTPMSMAEKTRFAAYLSTQTILHINTSSMHPSIARFARLVPPRRTMIPIYSHSRIQDPHRYPYTSPFVAKVDQEALNEAVKNFVRLRKVEELQKANGESRELTEKLNIQLQLYLQRAERRSFWGLFF</sequence>
<dbReference type="Proteomes" id="UP000070121">
    <property type="component" value="Unassembled WGS sequence"/>
</dbReference>
<evidence type="ECO:0000313" key="1">
    <source>
        <dbReference type="EMBL" id="KXH43716.1"/>
    </source>
</evidence>
<comment type="caution">
    <text evidence="1">The sequence shown here is derived from an EMBL/GenBank/DDBJ whole genome shotgun (WGS) entry which is preliminary data.</text>
</comment>
<dbReference type="AlphaFoldDB" id="A0A135T6F6"/>
<name>A0A135T6F6_9PEZI</name>
<reference evidence="1 2" key="1">
    <citation type="submission" date="2014-02" db="EMBL/GenBank/DDBJ databases">
        <title>The genome sequence of Colletotrichum salicis CBS 607.94.</title>
        <authorList>
            <person name="Baroncelli R."/>
            <person name="Thon M.R."/>
        </authorList>
    </citation>
    <scope>NUCLEOTIDE SEQUENCE [LARGE SCALE GENOMIC DNA]</scope>
    <source>
        <strain evidence="1 2">CBS 607.94</strain>
    </source>
</reference>